<dbReference type="EMBL" id="JACBZT010000001">
    <property type="protein sequence ID" value="NYJ05631.1"/>
    <property type="molecule type" value="Genomic_DNA"/>
</dbReference>
<dbReference type="AlphaFoldDB" id="A0A853CEQ2"/>
<name>A0A853CEQ2_9ACTN</name>
<dbReference type="GO" id="GO:0043419">
    <property type="term" value="P:urea catabolic process"/>
    <property type="evidence" value="ECO:0007669"/>
    <property type="project" value="InterPro"/>
</dbReference>
<dbReference type="PANTHER" id="PTHR33569">
    <property type="entry name" value="UREASE"/>
    <property type="match status" value="1"/>
</dbReference>
<accession>A0A853CEQ2</accession>
<dbReference type="GO" id="GO:0035550">
    <property type="term" value="C:urease complex"/>
    <property type="evidence" value="ECO:0007669"/>
    <property type="project" value="InterPro"/>
</dbReference>
<protein>
    <submittedName>
        <fullName evidence="3">Urease subunit beta</fullName>
        <ecNumber evidence="3">3.5.1.5</ecNumber>
    </submittedName>
</protein>
<keyword evidence="1 3" id="KW-0378">Hydrolase</keyword>
<evidence type="ECO:0000256" key="1">
    <source>
        <dbReference type="ARBA" id="ARBA00022801"/>
    </source>
</evidence>
<comment type="caution">
    <text evidence="3">The sequence shown here is derived from an EMBL/GenBank/DDBJ whole genome shotgun (WGS) entry which is preliminary data.</text>
</comment>
<sequence>MIPGEVIPVDGTIETREGAPRIELEVTNAGDRPVQVGSHFHFAQTNRALQFDRATARGHRLDIAAGTAVRFEPGITRTVTLVPLGGARVVPGLTPEGGLG</sequence>
<dbReference type="InterPro" id="IPR050069">
    <property type="entry name" value="Urease_subunit"/>
</dbReference>
<dbReference type="InterPro" id="IPR002019">
    <property type="entry name" value="Urease_beta-like"/>
</dbReference>
<dbReference type="NCBIfam" id="TIGR00192">
    <property type="entry name" value="urease_beta"/>
    <property type="match status" value="1"/>
</dbReference>
<proteinExistence type="predicted"/>
<dbReference type="Proteomes" id="UP000541969">
    <property type="component" value="Unassembled WGS sequence"/>
</dbReference>
<dbReference type="Pfam" id="PF00699">
    <property type="entry name" value="Urease_beta"/>
    <property type="match status" value="1"/>
</dbReference>
<evidence type="ECO:0000256" key="2">
    <source>
        <dbReference type="ARBA" id="ARBA00047778"/>
    </source>
</evidence>
<dbReference type="SUPFAM" id="SSF51278">
    <property type="entry name" value="Urease, beta-subunit"/>
    <property type="match status" value="1"/>
</dbReference>
<comment type="catalytic activity">
    <reaction evidence="2">
        <text>urea + 2 H2O + H(+) = hydrogencarbonate + 2 NH4(+)</text>
        <dbReference type="Rhea" id="RHEA:20557"/>
        <dbReference type="ChEBI" id="CHEBI:15377"/>
        <dbReference type="ChEBI" id="CHEBI:15378"/>
        <dbReference type="ChEBI" id="CHEBI:16199"/>
        <dbReference type="ChEBI" id="CHEBI:17544"/>
        <dbReference type="ChEBI" id="CHEBI:28938"/>
        <dbReference type="EC" id="3.5.1.5"/>
    </reaction>
</comment>
<evidence type="ECO:0000313" key="4">
    <source>
        <dbReference type="Proteomes" id="UP000541969"/>
    </source>
</evidence>
<dbReference type="GO" id="GO:0009039">
    <property type="term" value="F:urease activity"/>
    <property type="evidence" value="ECO:0007669"/>
    <property type="project" value="UniProtKB-EC"/>
</dbReference>
<keyword evidence="4" id="KW-1185">Reference proteome</keyword>
<dbReference type="CDD" id="cd00407">
    <property type="entry name" value="Urease_beta"/>
    <property type="match status" value="1"/>
</dbReference>
<dbReference type="InterPro" id="IPR036461">
    <property type="entry name" value="Urease_betasu_sf"/>
</dbReference>
<reference evidence="3 4" key="1">
    <citation type="submission" date="2020-07" db="EMBL/GenBank/DDBJ databases">
        <title>Sequencing the genomes of 1000 actinobacteria strains.</title>
        <authorList>
            <person name="Klenk H.-P."/>
        </authorList>
    </citation>
    <scope>NUCLEOTIDE SEQUENCE [LARGE SCALE GENOMIC DNA]</scope>
    <source>
        <strain evidence="3 4">DSM 104001</strain>
    </source>
</reference>
<evidence type="ECO:0000313" key="3">
    <source>
        <dbReference type="EMBL" id="NYJ05631.1"/>
    </source>
</evidence>
<dbReference type="EC" id="3.5.1.5" evidence="3"/>
<gene>
    <name evidence="3" type="ORF">GGQ55_001909</name>
</gene>
<dbReference type="Gene3D" id="2.10.150.10">
    <property type="entry name" value="Urease, beta subunit"/>
    <property type="match status" value="1"/>
</dbReference>
<dbReference type="PANTHER" id="PTHR33569:SF1">
    <property type="entry name" value="UREASE"/>
    <property type="match status" value="1"/>
</dbReference>
<dbReference type="NCBIfam" id="NF009682">
    <property type="entry name" value="PRK13203.1"/>
    <property type="match status" value="1"/>
</dbReference>
<organism evidence="3 4">
    <name type="scientific">Petropleomorpha daqingensis</name>
    <dbReference type="NCBI Taxonomy" id="2026353"/>
    <lineage>
        <taxon>Bacteria</taxon>
        <taxon>Bacillati</taxon>
        <taxon>Actinomycetota</taxon>
        <taxon>Actinomycetes</taxon>
        <taxon>Geodermatophilales</taxon>
        <taxon>Geodermatophilaceae</taxon>
        <taxon>Petropleomorpha</taxon>
    </lineage>
</organism>